<gene>
    <name evidence="2" type="ORF">IMG5_136330</name>
</gene>
<evidence type="ECO:0000313" key="2">
    <source>
        <dbReference type="EMBL" id="EGR30273.1"/>
    </source>
</evidence>
<reference evidence="2 3" key="1">
    <citation type="submission" date="2011-07" db="EMBL/GenBank/DDBJ databases">
        <authorList>
            <person name="Coyne R."/>
            <person name="Brami D."/>
            <person name="Johnson J."/>
            <person name="Hostetler J."/>
            <person name="Hannick L."/>
            <person name="Clark T."/>
            <person name="Cassidy-Hanley D."/>
            <person name="Inman J."/>
        </authorList>
    </citation>
    <scope>NUCLEOTIDE SEQUENCE [LARGE SCALE GENOMIC DNA]</scope>
    <source>
        <strain evidence="2 3">G5</strain>
    </source>
</reference>
<protein>
    <submittedName>
        <fullName evidence="2">Uncharacterized protein</fullName>
    </submittedName>
</protein>
<name>G0QWY0_ICHMU</name>
<dbReference type="AlphaFoldDB" id="G0QWY0"/>
<dbReference type="Proteomes" id="UP000008983">
    <property type="component" value="Unassembled WGS sequence"/>
</dbReference>
<dbReference type="GeneID" id="14906384"/>
<dbReference type="OrthoDB" id="290954at2759"/>
<organism evidence="2 3">
    <name type="scientific">Ichthyophthirius multifiliis</name>
    <name type="common">White spot disease agent</name>
    <name type="synonym">Ich</name>
    <dbReference type="NCBI Taxonomy" id="5932"/>
    <lineage>
        <taxon>Eukaryota</taxon>
        <taxon>Sar</taxon>
        <taxon>Alveolata</taxon>
        <taxon>Ciliophora</taxon>
        <taxon>Intramacronucleata</taxon>
        <taxon>Oligohymenophorea</taxon>
        <taxon>Hymenostomatida</taxon>
        <taxon>Ophryoglenina</taxon>
        <taxon>Ichthyophthirius</taxon>
    </lineage>
</organism>
<proteinExistence type="predicted"/>
<evidence type="ECO:0000256" key="1">
    <source>
        <dbReference type="SAM" id="MobiDB-lite"/>
    </source>
</evidence>
<sequence length="251" mass="30561">MNYQQNQSQQYYNNTLQNRLELIESNLARVCNQHEALMPLLSLLEIVPRINNSENNLKQITQRNKKDISNLLSDFKNQIQQSVKKQEEKQLHSKNNAHESKQQHELQEKVFLNKKTKKINFVFLYIYIYIYKQVNHYMDKVQIQYQKDMTNLYREIGMIRNEIELAYDKERRSNIFEQINQFPKDLDQNDKKLSIANLEQNVFFSDIEYFDKENQERLIYELDCLKYKVQFFIQIKQTKYKKRLNKQAILL</sequence>
<feature type="region of interest" description="Disordered" evidence="1">
    <location>
        <begin position="86"/>
        <end position="105"/>
    </location>
</feature>
<evidence type="ECO:0000313" key="3">
    <source>
        <dbReference type="Proteomes" id="UP000008983"/>
    </source>
</evidence>
<dbReference type="OMA" id="ENCGKHK"/>
<dbReference type="InParanoid" id="G0QWY0"/>
<accession>G0QWY0</accession>
<dbReference type="EMBL" id="GL984023">
    <property type="protein sequence ID" value="EGR30273.1"/>
    <property type="molecule type" value="Genomic_DNA"/>
</dbReference>
<dbReference type="RefSeq" id="XP_004031860.1">
    <property type="nucleotide sequence ID" value="XM_004031812.1"/>
</dbReference>
<keyword evidence="3" id="KW-1185">Reference proteome</keyword>